<gene>
    <name evidence="1" type="ORF">HY544_04960</name>
</gene>
<comment type="caution">
    <text evidence="1">The sequence shown here is derived from an EMBL/GenBank/DDBJ whole genome shotgun (WGS) entry which is preliminary data.</text>
</comment>
<dbReference type="AlphaFoldDB" id="A0A8T3YMA4"/>
<evidence type="ECO:0000313" key="2">
    <source>
        <dbReference type="Proteomes" id="UP000732298"/>
    </source>
</evidence>
<reference evidence="1" key="1">
    <citation type="submission" date="2020-07" db="EMBL/GenBank/DDBJ databases">
        <title>Huge and variable diversity of episymbiotic CPR bacteria and DPANN archaea in groundwater ecosystems.</title>
        <authorList>
            <person name="He C.Y."/>
            <person name="Keren R."/>
            <person name="Whittaker M."/>
            <person name="Farag I.F."/>
            <person name="Doudna J."/>
            <person name="Cate J.H.D."/>
            <person name="Banfield J.F."/>
        </authorList>
    </citation>
    <scope>NUCLEOTIDE SEQUENCE</scope>
    <source>
        <strain evidence="1">NC_groundwater_1296_Ag_S-0.2um_52_80</strain>
    </source>
</reference>
<dbReference type="EMBL" id="JACQPB010000043">
    <property type="protein sequence ID" value="MBI4210827.1"/>
    <property type="molecule type" value="Genomic_DNA"/>
</dbReference>
<dbReference type="Proteomes" id="UP000732298">
    <property type="component" value="Unassembled WGS sequence"/>
</dbReference>
<proteinExistence type="predicted"/>
<protein>
    <submittedName>
        <fullName evidence="1">Uncharacterized protein</fullName>
    </submittedName>
</protein>
<accession>A0A8T3YMA4</accession>
<sequence>MVQLLKKQIIVQIPQLSGNGVFLIYPVKRTPKGRSSVENILKELTNDEWIVILAKRTGKGSEDHVSLNPRKVSEIKQHLQSMNSQK</sequence>
<name>A0A8T3YMA4_9ARCH</name>
<evidence type="ECO:0000313" key="1">
    <source>
        <dbReference type="EMBL" id="MBI4210827.1"/>
    </source>
</evidence>
<organism evidence="1 2">
    <name type="scientific">Candidatus Iainarchaeum sp</name>
    <dbReference type="NCBI Taxonomy" id="3101447"/>
    <lineage>
        <taxon>Archaea</taxon>
        <taxon>Candidatus Iainarchaeota</taxon>
        <taxon>Candidatus Iainarchaeia</taxon>
        <taxon>Candidatus Iainarchaeales</taxon>
        <taxon>Candidatus Iainarchaeaceae</taxon>
        <taxon>Candidatus Iainarchaeum</taxon>
    </lineage>
</organism>